<evidence type="ECO:0000259" key="15">
    <source>
        <dbReference type="Pfam" id="PF09298"/>
    </source>
</evidence>
<protein>
    <recommendedName>
        <fullName evidence="3 13">Fumarylacetoacetase</fullName>
        <ecNumber evidence="3 13">3.7.1.2</ecNumber>
    </recommendedName>
    <alternativeName>
        <fullName evidence="13">Fumarylacetoacetate hydrolase</fullName>
    </alternativeName>
</protein>
<evidence type="ECO:0000256" key="12">
    <source>
        <dbReference type="PIRSR" id="PIRSR605959-3"/>
    </source>
</evidence>
<keyword evidence="7 12" id="KW-0460">Magnesium</keyword>
<feature type="binding site" evidence="12">
    <location>
        <position position="239"/>
    </location>
    <ligand>
        <name>Mg(2+)</name>
        <dbReference type="ChEBI" id="CHEBI:18420"/>
    </ligand>
</feature>
<dbReference type="GeneID" id="70242394"/>
<feature type="binding site" evidence="11">
    <location>
        <position position="362"/>
    </location>
    <ligand>
        <name>substrate</name>
    </ligand>
</feature>
<dbReference type="GO" id="GO:0006572">
    <property type="term" value="P:L-tyrosine catabolic process"/>
    <property type="evidence" value="ECO:0007669"/>
    <property type="project" value="UniProtKB-UniRule"/>
</dbReference>
<feature type="domain" description="Fumarylacetoacetase N-terminal" evidence="15">
    <location>
        <begin position="21"/>
        <end position="126"/>
    </location>
</feature>
<feature type="active site" description="Proton acceptor" evidence="10">
    <location>
        <position position="141"/>
    </location>
</feature>
<dbReference type="GO" id="GO:0004334">
    <property type="term" value="F:fumarylacetoacetase activity"/>
    <property type="evidence" value="ECO:0007669"/>
    <property type="project" value="UniProtKB-UniRule"/>
</dbReference>
<evidence type="ECO:0000256" key="6">
    <source>
        <dbReference type="ARBA" id="ARBA00022837"/>
    </source>
</evidence>
<feature type="binding site" evidence="11">
    <location>
        <position position="246"/>
    </location>
    <ligand>
        <name>substrate</name>
    </ligand>
</feature>
<dbReference type="Gene3D" id="3.90.850.10">
    <property type="entry name" value="Fumarylacetoacetase-like, C-terminal domain"/>
    <property type="match status" value="1"/>
</dbReference>
<evidence type="ECO:0000256" key="4">
    <source>
        <dbReference type="ARBA" id="ARBA00022723"/>
    </source>
</evidence>
<dbReference type="Proteomes" id="UP001201262">
    <property type="component" value="Unassembled WGS sequence"/>
</dbReference>
<keyword evidence="6 12" id="KW-0106">Calcium</keyword>
<comment type="similarity">
    <text evidence="2 13">Belongs to the FAH family.</text>
</comment>
<dbReference type="Pfam" id="PF01557">
    <property type="entry name" value="FAA_hydrolase"/>
    <property type="match status" value="1"/>
</dbReference>
<dbReference type="RefSeq" id="XP_046066991.1">
    <property type="nucleotide sequence ID" value="XM_046212107.1"/>
</dbReference>
<dbReference type="GO" id="GO:0046872">
    <property type="term" value="F:metal ion binding"/>
    <property type="evidence" value="ECO:0007669"/>
    <property type="project" value="UniProtKB-UniRule"/>
</dbReference>
<keyword evidence="16" id="KW-0413">Isomerase</keyword>
<comment type="caution">
    <text evidence="16">The sequence shown here is derived from an EMBL/GenBank/DDBJ whole genome shotgun (WGS) entry which is preliminary data.</text>
</comment>
<keyword evidence="9 13" id="KW-0585">Phenylalanine catabolism</keyword>
<dbReference type="GO" id="GO:1902000">
    <property type="term" value="P:homogentisate catabolic process"/>
    <property type="evidence" value="ECO:0007669"/>
    <property type="project" value="TreeGrafter"/>
</dbReference>
<dbReference type="Gene3D" id="2.30.30.230">
    <property type="entry name" value="Fumarylacetoacetase, N-terminal domain"/>
    <property type="match status" value="1"/>
</dbReference>
<comment type="catalytic activity">
    <reaction evidence="13">
        <text>4-fumarylacetoacetate + H2O = acetoacetate + fumarate + H(+)</text>
        <dbReference type="Rhea" id="RHEA:10244"/>
        <dbReference type="ChEBI" id="CHEBI:13705"/>
        <dbReference type="ChEBI" id="CHEBI:15377"/>
        <dbReference type="ChEBI" id="CHEBI:15378"/>
        <dbReference type="ChEBI" id="CHEBI:18034"/>
        <dbReference type="ChEBI" id="CHEBI:29806"/>
        <dbReference type="EC" id="3.7.1.2"/>
    </reaction>
</comment>
<dbReference type="InterPro" id="IPR015377">
    <property type="entry name" value="Fumarylacetoacetase_N"/>
</dbReference>
<dbReference type="AlphaFoldDB" id="A0AAD4KFJ7"/>
<evidence type="ECO:0000256" key="3">
    <source>
        <dbReference type="ARBA" id="ARBA00012094"/>
    </source>
</evidence>
<evidence type="ECO:0000256" key="8">
    <source>
        <dbReference type="ARBA" id="ARBA00022878"/>
    </source>
</evidence>
<feature type="binding site" evidence="12">
    <location>
        <position position="134"/>
    </location>
    <ligand>
        <name>Ca(2+)</name>
        <dbReference type="ChEBI" id="CHEBI:29108"/>
    </ligand>
</feature>
<dbReference type="GO" id="GO:0006559">
    <property type="term" value="P:L-phenylalanine catabolic process"/>
    <property type="evidence" value="ECO:0007669"/>
    <property type="project" value="UniProtKB-UniRule"/>
</dbReference>
<evidence type="ECO:0000313" key="16">
    <source>
        <dbReference type="EMBL" id="KAH8690795.1"/>
    </source>
</evidence>
<comment type="pathway">
    <text evidence="1 13">Amino-acid degradation; L-phenylalanine degradation; acetoacetate and fumarate from L-phenylalanine: step 6/6.</text>
</comment>
<sequence>MSKIHTPWPLEIPDDSPFSMANIPFGIFSTKSNTERRAGAAIGTLVIDLSVLETHGFFADCLLTKFNNVFNQSTLNNFASLPLENRSAIRKRIINLLDDRTSAIFNNLAINSEAILRMSDATLHLPMQIGGFTDFMCSRTHIDNSTQIAGRSANPQTFAQPMAYNGRASSIVVSGTPIHRPCGMIPAPGGQGLVFGPCEKMDFELELGFFVSKPIPFGHRIKTADEAREHIFGFILLNDWSARDIQLAEMFPLGPFNGKGSGTSISPWVVTLDALEAARTCTLDVGAATAMANLPQHLRHMTDDYTWDILVESSLKRVGIDKTFKIGRSSLRDSYWSPGQMLSYHASSGCGFRTGDLLGTGTLSSPGHSVETPSLACLLELTEGGTKPFVFGENSLTWIEDGDEVVFEGWAMTRDGHRIGFGELRGTLLPSLP</sequence>
<feature type="binding site" evidence="12">
    <location>
        <position position="204"/>
    </location>
    <ligand>
        <name>Ca(2+)</name>
        <dbReference type="ChEBI" id="CHEBI:29108"/>
    </ligand>
</feature>
<dbReference type="InterPro" id="IPR011234">
    <property type="entry name" value="Fumarylacetoacetase-like_C"/>
</dbReference>
<evidence type="ECO:0000256" key="11">
    <source>
        <dbReference type="PIRSR" id="PIRSR605959-2"/>
    </source>
</evidence>
<evidence type="ECO:0000256" key="1">
    <source>
        <dbReference type="ARBA" id="ARBA00004782"/>
    </source>
</evidence>
<dbReference type="EC" id="3.7.1.2" evidence="3 13"/>
<dbReference type="GO" id="GO:0016853">
    <property type="term" value="F:isomerase activity"/>
    <property type="evidence" value="ECO:0007669"/>
    <property type="project" value="UniProtKB-KW"/>
</dbReference>
<evidence type="ECO:0000256" key="9">
    <source>
        <dbReference type="ARBA" id="ARBA00023232"/>
    </source>
</evidence>
<dbReference type="PANTHER" id="PTHR43069">
    <property type="entry name" value="FUMARYLACETOACETASE"/>
    <property type="match status" value="1"/>
</dbReference>
<evidence type="ECO:0000256" key="5">
    <source>
        <dbReference type="ARBA" id="ARBA00022801"/>
    </source>
</evidence>
<feature type="binding site" evidence="12">
    <location>
        <position position="206"/>
    </location>
    <ligand>
        <name>Ca(2+)</name>
        <dbReference type="ChEBI" id="CHEBI:29108"/>
    </ligand>
</feature>
<dbReference type="InterPro" id="IPR036663">
    <property type="entry name" value="Fumarylacetoacetase_C_sf"/>
</dbReference>
<dbReference type="EMBL" id="JAJTJA010000013">
    <property type="protein sequence ID" value="KAH8690795.1"/>
    <property type="molecule type" value="Genomic_DNA"/>
</dbReference>
<evidence type="ECO:0000256" key="2">
    <source>
        <dbReference type="ARBA" id="ARBA00010211"/>
    </source>
</evidence>
<dbReference type="SUPFAM" id="SSF56529">
    <property type="entry name" value="FAH"/>
    <property type="match status" value="1"/>
</dbReference>
<evidence type="ECO:0000313" key="17">
    <source>
        <dbReference type="Proteomes" id="UP001201262"/>
    </source>
</evidence>
<keyword evidence="5 13" id="KW-0378">Hydrolase</keyword>
<keyword evidence="17" id="KW-1185">Reference proteome</keyword>
<evidence type="ECO:0000256" key="13">
    <source>
        <dbReference type="RuleBase" id="RU366008"/>
    </source>
</evidence>
<dbReference type="NCBIfam" id="TIGR01266">
    <property type="entry name" value="fum_ac_acetase"/>
    <property type="match status" value="1"/>
</dbReference>
<dbReference type="SUPFAM" id="SSF63433">
    <property type="entry name" value="Fumarylacetoacetate hydrolase, FAH, N-terminal domain"/>
    <property type="match status" value="1"/>
</dbReference>
<accession>A0AAD4KFJ7</accession>
<feature type="domain" description="Fumarylacetoacetase-like C-terminal" evidence="14">
    <location>
        <begin position="133"/>
        <end position="427"/>
    </location>
</feature>
<name>A0AAD4KFJ7_9EURO</name>
<dbReference type="InterPro" id="IPR036462">
    <property type="entry name" value="Fumarylacetoacetase_N_sf"/>
</dbReference>
<feature type="binding site" evidence="12">
    <location>
        <position position="263"/>
    </location>
    <ligand>
        <name>Mg(2+)</name>
        <dbReference type="ChEBI" id="CHEBI:18420"/>
    </ligand>
</feature>
<evidence type="ECO:0000259" key="14">
    <source>
        <dbReference type="Pfam" id="PF01557"/>
    </source>
</evidence>
<comment type="cofactor">
    <cofactor evidence="13">
        <name>Mg(2+)</name>
        <dbReference type="ChEBI" id="CHEBI:18420"/>
    </cofactor>
    <cofactor evidence="13">
        <name>Ca(2+)</name>
        <dbReference type="ChEBI" id="CHEBI:29108"/>
    </cofactor>
</comment>
<keyword evidence="4 12" id="KW-0479">Metal-binding</keyword>
<gene>
    <name evidence="16" type="ORF">BGW36DRAFT_305944</name>
</gene>
<dbReference type="Pfam" id="PF09298">
    <property type="entry name" value="FAA_hydrolase_N"/>
    <property type="match status" value="1"/>
</dbReference>
<feature type="binding site" evidence="12">
    <location>
        <position position="259"/>
    </location>
    <ligand>
        <name>Mg(2+)</name>
        <dbReference type="ChEBI" id="CHEBI:18420"/>
    </ligand>
</feature>
<feature type="binding site" evidence="12">
    <location>
        <position position="239"/>
    </location>
    <ligand>
        <name>Ca(2+)</name>
        <dbReference type="ChEBI" id="CHEBI:29108"/>
    </ligand>
</feature>
<dbReference type="InterPro" id="IPR005959">
    <property type="entry name" value="Fumarylacetoacetase"/>
</dbReference>
<dbReference type="PANTHER" id="PTHR43069:SF5">
    <property type="entry name" value="FUMARYLACETOACETASE"/>
    <property type="match status" value="1"/>
</dbReference>
<evidence type="ECO:0000256" key="7">
    <source>
        <dbReference type="ARBA" id="ARBA00022842"/>
    </source>
</evidence>
<organism evidence="16 17">
    <name type="scientific">Talaromyces proteolyticus</name>
    <dbReference type="NCBI Taxonomy" id="1131652"/>
    <lineage>
        <taxon>Eukaryota</taxon>
        <taxon>Fungi</taxon>
        <taxon>Dikarya</taxon>
        <taxon>Ascomycota</taxon>
        <taxon>Pezizomycotina</taxon>
        <taxon>Eurotiomycetes</taxon>
        <taxon>Eurotiomycetidae</taxon>
        <taxon>Eurotiales</taxon>
        <taxon>Trichocomaceae</taxon>
        <taxon>Talaromyces</taxon>
        <taxon>Talaromyces sect. Bacilispori</taxon>
    </lineage>
</organism>
<keyword evidence="8 13" id="KW-0828">Tyrosine catabolism</keyword>
<proteinExistence type="inferred from homology"/>
<reference evidence="16" key="1">
    <citation type="submission" date="2021-12" db="EMBL/GenBank/DDBJ databases">
        <title>Convergent genome expansion in fungi linked to evolution of root-endophyte symbiosis.</title>
        <authorList>
            <consortium name="DOE Joint Genome Institute"/>
            <person name="Ke Y.-H."/>
            <person name="Bonito G."/>
            <person name="Liao H.-L."/>
            <person name="Looney B."/>
            <person name="Rojas-Flechas A."/>
            <person name="Nash J."/>
            <person name="Hameed K."/>
            <person name="Schadt C."/>
            <person name="Martin F."/>
            <person name="Crous P.W."/>
            <person name="Miettinen O."/>
            <person name="Magnuson J.K."/>
            <person name="Labbe J."/>
            <person name="Jacobson D."/>
            <person name="Doktycz M.J."/>
            <person name="Veneault-Fourrey C."/>
            <person name="Kuo A."/>
            <person name="Mondo S."/>
            <person name="Calhoun S."/>
            <person name="Riley R."/>
            <person name="Ohm R."/>
            <person name="LaButti K."/>
            <person name="Andreopoulos B."/>
            <person name="Pangilinan J."/>
            <person name="Nolan M."/>
            <person name="Tritt A."/>
            <person name="Clum A."/>
            <person name="Lipzen A."/>
            <person name="Daum C."/>
            <person name="Barry K."/>
            <person name="Grigoriev I.V."/>
            <person name="Vilgalys R."/>
        </authorList>
    </citation>
    <scope>NUCLEOTIDE SEQUENCE</scope>
    <source>
        <strain evidence="16">PMI_201</strain>
    </source>
</reference>
<evidence type="ECO:0000256" key="10">
    <source>
        <dbReference type="PIRSR" id="PIRSR605959-1"/>
    </source>
</evidence>